<evidence type="ECO:0000256" key="7">
    <source>
        <dbReference type="ARBA" id="ARBA00023114"/>
    </source>
</evidence>
<dbReference type="EMBL" id="UGHR01000004">
    <property type="protein sequence ID" value="STR45328.1"/>
    <property type="molecule type" value="Genomic_DNA"/>
</dbReference>
<dbReference type="InterPro" id="IPR003192">
    <property type="entry name" value="Porin_LamB"/>
</dbReference>
<dbReference type="GO" id="GO:0006811">
    <property type="term" value="P:monoatomic ion transport"/>
    <property type="evidence" value="ECO:0007669"/>
    <property type="project" value="UniProtKB-KW"/>
</dbReference>
<comment type="subcellular location">
    <subcellularLocation>
        <location evidence="1">Cell outer membrane</location>
        <topology evidence="1">Multi-pass membrane protein</topology>
    </subcellularLocation>
</comment>
<dbReference type="PANTHER" id="PTHR38762:SF1">
    <property type="entry name" value="CRYPTIC OUTER MEMBRANE PORIN BGLH-RELATED"/>
    <property type="match status" value="1"/>
</dbReference>
<dbReference type="PANTHER" id="PTHR38762">
    <property type="entry name" value="CRYPTIC OUTER MEMBRANE PORIN BGLH-RELATED"/>
    <property type="match status" value="1"/>
</dbReference>
<keyword evidence="4" id="KW-1134">Transmembrane beta strand</keyword>
<dbReference type="Proteomes" id="UP000255108">
    <property type="component" value="Unassembled WGS sequence"/>
</dbReference>
<evidence type="ECO:0000256" key="1">
    <source>
        <dbReference type="ARBA" id="ARBA00004571"/>
    </source>
</evidence>
<dbReference type="AlphaFoldDB" id="A0A377SVH0"/>
<evidence type="ECO:0000256" key="6">
    <source>
        <dbReference type="ARBA" id="ARBA00023065"/>
    </source>
</evidence>
<dbReference type="RefSeq" id="WP_233702983.1">
    <property type="nucleotide sequence ID" value="NZ_CAWOLO010000008.1"/>
</dbReference>
<evidence type="ECO:0000313" key="13">
    <source>
        <dbReference type="Proteomes" id="UP000295794"/>
    </source>
</evidence>
<proteinExistence type="inferred from homology"/>
<dbReference type="CDD" id="cd01346">
    <property type="entry name" value="Maltoporin-like"/>
    <property type="match status" value="1"/>
</dbReference>
<evidence type="ECO:0000256" key="5">
    <source>
        <dbReference type="ARBA" id="ARBA00022692"/>
    </source>
</evidence>
<evidence type="ECO:0000256" key="8">
    <source>
        <dbReference type="ARBA" id="ARBA00023136"/>
    </source>
</evidence>
<dbReference type="GO" id="GO:0009279">
    <property type="term" value="C:cell outer membrane"/>
    <property type="evidence" value="ECO:0007669"/>
    <property type="project" value="UniProtKB-SubCell"/>
</dbReference>
<keyword evidence="6" id="KW-0406">Ion transport</keyword>
<dbReference type="EMBL" id="SMBT01000008">
    <property type="protein sequence ID" value="TCU84989.1"/>
    <property type="molecule type" value="Genomic_DNA"/>
</dbReference>
<dbReference type="GO" id="GO:0015144">
    <property type="term" value="F:carbohydrate transmembrane transporter activity"/>
    <property type="evidence" value="ECO:0007669"/>
    <property type="project" value="TreeGrafter"/>
</dbReference>
<name>A0A377SVH0_9NEIS</name>
<sequence>MSHSEINTTIKTTLLSGIFMAITMPAMAFEFHGYGRIGSGASTGSGGAQSCFQLAGAETKYRLGNECELYGELEISHDFFKSEQGSTFTVVGMGSLYNRNDRSPTFQPEDGSARAPQIYAKYSNISELNGATLWAGRRYYKRHDVHITDFYYWNPSGTGLGIEDYKVGDLKLSYAFSREDNLYQADYANKHDFQLGGIKTNQGGEVALGLSYIQDAGQVSGANSGWSVTAQHEQKGWLGGSNKFAIQYGVGPGTGLGYTGPLLANQSNKRLRLVESFDWQATPEFGGQLTAVYQRDQSDAGRQTWWSAGARPVYAFSQNFKLVGEAGHDRVEALDGQTRNLSKLTIAPTFTLDKAFWSRPELRLFYTYARWNEAAQNAASAGSALSKTGIFGADLNGSTYGVQLEYWW</sequence>
<dbReference type="Gene3D" id="2.40.170.10">
    <property type="entry name" value="Porin, LamB type"/>
    <property type="match status" value="1"/>
</dbReference>
<protein>
    <submittedName>
        <fullName evidence="11">Maltoporin</fullName>
    </submittedName>
    <submittedName>
        <fullName evidence="10">Maltose-inducible porin</fullName>
    </submittedName>
</protein>
<reference evidence="10 12" key="1">
    <citation type="submission" date="2018-06" db="EMBL/GenBank/DDBJ databases">
        <authorList>
            <consortium name="Pathogen Informatics"/>
            <person name="Doyle S."/>
        </authorList>
    </citation>
    <scope>NUCLEOTIDE SEQUENCE [LARGE SCALE GENOMIC DNA]</scope>
    <source>
        <strain evidence="10 12">NCTC11159</strain>
    </source>
</reference>
<keyword evidence="5" id="KW-0812">Transmembrane</keyword>
<evidence type="ECO:0000256" key="2">
    <source>
        <dbReference type="ARBA" id="ARBA00007055"/>
    </source>
</evidence>
<dbReference type="Pfam" id="PF02264">
    <property type="entry name" value="LamB"/>
    <property type="match status" value="1"/>
</dbReference>
<evidence type="ECO:0000256" key="3">
    <source>
        <dbReference type="ARBA" id="ARBA00022448"/>
    </source>
</evidence>
<accession>A0A377SVH0</accession>
<evidence type="ECO:0000313" key="11">
    <source>
        <dbReference type="EMBL" id="TCU84989.1"/>
    </source>
</evidence>
<evidence type="ECO:0000256" key="9">
    <source>
        <dbReference type="ARBA" id="ARBA00023237"/>
    </source>
</evidence>
<dbReference type="SUPFAM" id="SSF56935">
    <property type="entry name" value="Porins"/>
    <property type="match status" value="1"/>
</dbReference>
<keyword evidence="3" id="KW-0813">Transport</keyword>
<evidence type="ECO:0000313" key="10">
    <source>
        <dbReference type="EMBL" id="STR45328.1"/>
    </source>
</evidence>
<dbReference type="GO" id="GO:0046930">
    <property type="term" value="C:pore complex"/>
    <property type="evidence" value="ECO:0007669"/>
    <property type="project" value="UniProtKB-KW"/>
</dbReference>
<keyword evidence="7" id="KW-0626">Porin</keyword>
<dbReference type="InterPro" id="IPR036998">
    <property type="entry name" value="Porin_LamB_sf"/>
</dbReference>
<dbReference type="Proteomes" id="UP000295794">
    <property type="component" value="Unassembled WGS sequence"/>
</dbReference>
<comment type="similarity">
    <text evidence="2">Belongs to the porin LamB (TC 1.B.3) family.</text>
</comment>
<organism evidence="10 12">
    <name type="scientific">Iodobacter fluviatilis</name>
    <dbReference type="NCBI Taxonomy" id="537"/>
    <lineage>
        <taxon>Bacteria</taxon>
        <taxon>Pseudomonadati</taxon>
        <taxon>Pseudomonadota</taxon>
        <taxon>Betaproteobacteria</taxon>
        <taxon>Neisseriales</taxon>
        <taxon>Chitinibacteraceae</taxon>
        <taxon>Iodobacter</taxon>
    </lineage>
</organism>
<evidence type="ECO:0000256" key="4">
    <source>
        <dbReference type="ARBA" id="ARBA00022452"/>
    </source>
</evidence>
<gene>
    <name evidence="10" type="primary">lamB_2</name>
    <name evidence="11" type="ORF">EV682_10812</name>
    <name evidence="10" type="ORF">NCTC11159_03889</name>
</gene>
<keyword evidence="9" id="KW-0998">Cell outer membrane</keyword>
<keyword evidence="8" id="KW-0472">Membrane</keyword>
<reference evidence="11 13" key="2">
    <citation type="submission" date="2019-03" db="EMBL/GenBank/DDBJ databases">
        <title>Genomic Encyclopedia of Type Strains, Phase IV (KMG-IV): sequencing the most valuable type-strain genomes for metagenomic binning, comparative biology and taxonomic classification.</title>
        <authorList>
            <person name="Goeker M."/>
        </authorList>
    </citation>
    <scope>NUCLEOTIDE SEQUENCE [LARGE SCALE GENOMIC DNA]</scope>
    <source>
        <strain evidence="11 13">DSM 3764</strain>
    </source>
</reference>
<dbReference type="GO" id="GO:0015288">
    <property type="term" value="F:porin activity"/>
    <property type="evidence" value="ECO:0007669"/>
    <property type="project" value="UniProtKB-KW"/>
</dbReference>
<dbReference type="InterPro" id="IPR050286">
    <property type="entry name" value="G_neg_Bact_CarbUptk_Porin"/>
</dbReference>
<dbReference type="GO" id="GO:0015774">
    <property type="term" value="P:polysaccharide transport"/>
    <property type="evidence" value="ECO:0007669"/>
    <property type="project" value="TreeGrafter"/>
</dbReference>
<keyword evidence="13" id="KW-1185">Reference proteome</keyword>
<evidence type="ECO:0000313" key="12">
    <source>
        <dbReference type="Proteomes" id="UP000255108"/>
    </source>
</evidence>